<keyword evidence="2" id="KW-1185">Reference proteome</keyword>
<dbReference type="InterPro" id="IPR010260">
    <property type="entry name" value="AlpA"/>
</dbReference>
<gene>
    <name evidence="1" type="ORF">CYR55_05655</name>
</gene>
<dbReference type="OrthoDB" id="6465493at2"/>
<protein>
    <submittedName>
        <fullName evidence="1">AlpA family transcriptional regulator</fullName>
    </submittedName>
</protein>
<comment type="caution">
    <text evidence="1">The sequence shown here is derived from an EMBL/GenBank/DDBJ whole genome shotgun (WGS) entry which is preliminary data.</text>
</comment>
<reference evidence="1 2" key="1">
    <citation type="submission" date="2017-12" db="EMBL/GenBank/DDBJ databases">
        <title>Characterization of six clinical isolates of Enterochimera gen. nov., a novel genus of the Yersiniaciae family and the three species Enterochimera arupensis sp. nov., Enterochimera coloradensis sp. nov, and Enterochimera californica sp. nov.</title>
        <authorList>
            <person name="Rossi A."/>
            <person name="Fisher M."/>
        </authorList>
    </citation>
    <scope>NUCLEOTIDE SEQUENCE [LARGE SCALE GENOMIC DNA]</scope>
    <source>
        <strain evidence="2">2015-Iso6</strain>
    </source>
</reference>
<dbReference type="AlphaFoldDB" id="A0A2N5EE22"/>
<organism evidence="1 2">
    <name type="scientific">Chimaeribacter californicus</name>
    <dbReference type="NCBI Taxonomy" id="2060067"/>
    <lineage>
        <taxon>Bacteria</taxon>
        <taxon>Pseudomonadati</taxon>
        <taxon>Pseudomonadota</taxon>
        <taxon>Gammaproteobacteria</taxon>
        <taxon>Enterobacterales</taxon>
        <taxon>Yersiniaceae</taxon>
        <taxon>Chimaeribacter</taxon>
    </lineage>
</organism>
<dbReference type="EMBL" id="PJZF01000003">
    <property type="protein sequence ID" value="PLR40764.1"/>
    <property type="molecule type" value="Genomic_DNA"/>
</dbReference>
<proteinExistence type="predicted"/>
<name>A0A2N5EE22_9GAMM</name>
<accession>A0A2N5EE22</accession>
<dbReference type="Proteomes" id="UP000234240">
    <property type="component" value="Unassembled WGS sequence"/>
</dbReference>
<sequence>MADITLIQEKEVMEKLHITSRTTMWKYCESHNFPKPVRTRPKAFLKSAVEEWILNGGVNQKAS</sequence>
<evidence type="ECO:0000313" key="2">
    <source>
        <dbReference type="Proteomes" id="UP000234240"/>
    </source>
</evidence>
<evidence type="ECO:0000313" key="1">
    <source>
        <dbReference type="EMBL" id="PLR40764.1"/>
    </source>
</evidence>
<dbReference type="RefSeq" id="WP_101815177.1">
    <property type="nucleotide sequence ID" value="NZ_PJZF01000003.1"/>
</dbReference>
<dbReference type="Pfam" id="PF05930">
    <property type="entry name" value="Phage_AlpA"/>
    <property type="match status" value="1"/>
</dbReference>